<dbReference type="AlphaFoldDB" id="A0A6J5CI54"/>
<keyword evidence="1" id="KW-0812">Transmembrane</keyword>
<evidence type="ECO:0000313" key="3">
    <source>
        <dbReference type="Proteomes" id="UP000494249"/>
    </source>
</evidence>
<organism evidence="2 3">
    <name type="scientific">Paraburkholderia phenoliruptrix</name>
    <dbReference type="NCBI Taxonomy" id="252970"/>
    <lineage>
        <taxon>Bacteria</taxon>
        <taxon>Pseudomonadati</taxon>
        <taxon>Pseudomonadota</taxon>
        <taxon>Betaproteobacteria</taxon>
        <taxon>Burkholderiales</taxon>
        <taxon>Burkholderiaceae</taxon>
        <taxon>Paraburkholderia</taxon>
    </lineage>
</organism>
<sequence length="71" mass="7300">MMRLFANSHGTKLTYRSGIVAIGALFLIAVCATGLAALAGLLPESETVAVTVTAIPLVDLQTVISRSISSP</sequence>
<proteinExistence type="predicted"/>
<feature type="transmembrane region" description="Helical" evidence="1">
    <location>
        <begin position="20"/>
        <end position="42"/>
    </location>
</feature>
<accession>A0A6J5CI54</accession>
<evidence type="ECO:0000313" key="2">
    <source>
        <dbReference type="EMBL" id="CAB3738301.1"/>
    </source>
</evidence>
<evidence type="ECO:0000256" key="1">
    <source>
        <dbReference type="SAM" id="Phobius"/>
    </source>
</evidence>
<dbReference type="Proteomes" id="UP000494249">
    <property type="component" value="Unassembled WGS sequence"/>
</dbReference>
<gene>
    <name evidence="2" type="ORF">LMG22037_06223</name>
</gene>
<protein>
    <submittedName>
        <fullName evidence="2">Uncharacterized protein</fullName>
    </submittedName>
</protein>
<name>A0A6J5CI54_9BURK</name>
<keyword evidence="1" id="KW-1133">Transmembrane helix</keyword>
<dbReference type="EMBL" id="CADIKB010000058">
    <property type="protein sequence ID" value="CAB3738301.1"/>
    <property type="molecule type" value="Genomic_DNA"/>
</dbReference>
<reference evidence="2 3" key="1">
    <citation type="submission" date="2020-04" db="EMBL/GenBank/DDBJ databases">
        <authorList>
            <person name="De Canck E."/>
        </authorList>
    </citation>
    <scope>NUCLEOTIDE SEQUENCE [LARGE SCALE GENOMIC DNA]</scope>
    <source>
        <strain evidence="2 3">LMG 22037</strain>
    </source>
</reference>
<keyword evidence="1" id="KW-0472">Membrane</keyword>